<dbReference type="InterPro" id="IPR050463">
    <property type="entry name" value="Gfo/Idh/MocA_oxidrdct_glycsds"/>
</dbReference>
<dbReference type="OrthoDB" id="726883at2"/>
<evidence type="ECO:0000313" key="3">
    <source>
        <dbReference type="EMBL" id="SHK96774.1"/>
    </source>
</evidence>
<dbReference type="STRING" id="1419482.SAMN05444266_101751"/>
<dbReference type="SUPFAM" id="SSF51735">
    <property type="entry name" value="NAD(P)-binding Rossmann-fold domains"/>
    <property type="match status" value="1"/>
</dbReference>
<dbReference type="PANTHER" id="PTHR43818">
    <property type="entry name" value="BCDNA.GH03377"/>
    <property type="match status" value="1"/>
</dbReference>
<dbReference type="Pfam" id="PF01408">
    <property type="entry name" value="GFO_IDH_MocA"/>
    <property type="match status" value="1"/>
</dbReference>
<dbReference type="PANTHER" id="PTHR43818:SF5">
    <property type="entry name" value="OXIDOREDUCTASE FAMILY PROTEIN"/>
    <property type="match status" value="1"/>
</dbReference>
<reference evidence="3 4" key="1">
    <citation type="submission" date="2016-11" db="EMBL/GenBank/DDBJ databases">
        <authorList>
            <person name="Jaros S."/>
            <person name="Januszkiewicz K."/>
            <person name="Wedrychowicz H."/>
        </authorList>
    </citation>
    <scope>NUCLEOTIDE SEQUENCE [LARGE SCALE GENOMIC DNA]</scope>
    <source>
        <strain evidence="3 4">DSM 27406</strain>
    </source>
</reference>
<evidence type="ECO:0000313" key="4">
    <source>
        <dbReference type="Proteomes" id="UP000184420"/>
    </source>
</evidence>
<dbReference type="InterPro" id="IPR036291">
    <property type="entry name" value="NAD(P)-bd_dom_sf"/>
</dbReference>
<dbReference type="GO" id="GO:0000166">
    <property type="term" value="F:nucleotide binding"/>
    <property type="evidence" value="ECO:0007669"/>
    <property type="project" value="InterPro"/>
</dbReference>
<proteinExistence type="predicted"/>
<evidence type="ECO:0000259" key="1">
    <source>
        <dbReference type="Pfam" id="PF01408"/>
    </source>
</evidence>
<dbReference type="Proteomes" id="UP000184420">
    <property type="component" value="Unassembled WGS sequence"/>
</dbReference>
<dbReference type="EMBL" id="FRBL01000001">
    <property type="protein sequence ID" value="SHK96774.1"/>
    <property type="molecule type" value="Genomic_DNA"/>
</dbReference>
<dbReference type="SUPFAM" id="SSF55347">
    <property type="entry name" value="Glyceraldehyde-3-phosphate dehydrogenase-like, C-terminal domain"/>
    <property type="match status" value="1"/>
</dbReference>
<dbReference type="Pfam" id="PF22725">
    <property type="entry name" value="GFO_IDH_MocA_C3"/>
    <property type="match status" value="1"/>
</dbReference>
<accession>A0A1M6WSZ9</accession>
<dbReference type="Gene3D" id="3.30.360.10">
    <property type="entry name" value="Dihydrodipicolinate Reductase, domain 2"/>
    <property type="match status" value="1"/>
</dbReference>
<keyword evidence="4" id="KW-1185">Reference proteome</keyword>
<organism evidence="3 4">
    <name type="scientific">Chitinophaga jiangningensis</name>
    <dbReference type="NCBI Taxonomy" id="1419482"/>
    <lineage>
        <taxon>Bacteria</taxon>
        <taxon>Pseudomonadati</taxon>
        <taxon>Bacteroidota</taxon>
        <taxon>Chitinophagia</taxon>
        <taxon>Chitinophagales</taxon>
        <taxon>Chitinophagaceae</taxon>
        <taxon>Chitinophaga</taxon>
    </lineage>
</organism>
<dbReference type="RefSeq" id="WP_073078112.1">
    <property type="nucleotide sequence ID" value="NZ_FRBL01000001.1"/>
</dbReference>
<protein>
    <submittedName>
        <fullName evidence="3">Predicted dehydrogenase</fullName>
    </submittedName>
</protein>
<dbReference type="InterPro" id="IPR000683">
    <property type="entry name" value="Gfo/Idh/MocA-like_OxRdtase_N"/>
</dbReference>
<dbReference type="InterPro" id="IPR055170">
    <property type="entry name" value="GFO_IDH_MocA-like_dom"/>
</dbReference>
<feature type="domain" description="GFO/IDH/MocA-like oxidoreductase" evidence="2">
    <location>
        <begin position="229"/>
        <end position="326"/>
    </location>
</feature>
<dbReference type="Gene3D" id="3.40.50.720">
    <property type="entry name" value="NAD(P)-binding Rossmann-like Domain"/>
    <property type="match status" value="1"/>
</dbReference>
<evidence type="ECO:0000259" key="2">
    <source>
        <dbReference type="Pfam" id="PF22725"/>
    </source>
</evidence>
<name>A0A1M6WSZ9_9BACT</name>
<sequence>MKRRDFVKTGAAAGLGAGLTYLNFPVFGKDAPSNKIVVGVMGVNSRGNWLAQLAAKQPNAAVAYICDVEDGAVAKGLKALSGAQSKTPTVEKDIRKLLQRKDFDALMVATPDHWHAPAGIMAAAAGKHVYVEKPCAHNPREGELLVAAGAKYGRHIQMGNQRRSWPNMQQAAAEIKAGAIGEVYYGRAWYVNNRKPIGVGKKVPVPATLNWDLWQGPAPRRDFQDNIVHYDWHWRWHWGTSETCNNATHELDCLRWMMNLGLPTKVTAAGGRYAYPPDDWETPDTQTVNFEFEGGKSVTWEGRSCHPFTLEGSGRGFAVFGSKGALYCNGSDAYKIMDNDNKLIKEVKQQDPPTRNVTNTVSPAGEYLDGLHIRNFFDTIRGDARLNAEISEGYRSTLLCLLANISQRTGRVLHTDPANGHILADDAAMKLWSRDYEKGWAPKV</sequence>
<feature type="domain" description="Gfo/Idh/MocA-like oxidoreductase N-terminal" evidence="1">
    <location>
        <begin position="38"/>
        <end position="159"/>
    </location>
</feature>
<dbReference type="AlphaFoldDB" id="A0A1M6WSZ9"/>
<gene>
    <name evidence="3" type="ORF">SAMN05444266_101751</name>
</gene>